<comment type="cofactor">
    <cofactor evidence="1">
        <name>Zn(2+)</name>
        <dbReference type="ChEBI" id="CHEBI:29105"/>
    </cofactor>
</comment>
<keyword evidence="3" id="KW-0479">Metal-binding</keyword>
<dbReference type="Proteomes" id="UP000434052">
    <property type="component" value="Unassembled WGS sequence"/>
</dbReference>
<keyword evidence="5" id="KW-0862">Zinc</keyword>
<dbReference type="GO" id="GO:0046872">
    <property type="term" value="F:metal ion binding"/>
    <property type="evidence" value="ECO:0007669"/>
    <property type="project" value="UniProtKB-KW"/>
</dbReference>
<evidence type="ECO:0000256" key="3">
    <source>
        <dbReference type="ARBA" id="ARBA00022723"/>
    </source>
</evidence>
<keyword evidence="7" id="KW-0802">TPR repeat</keyword>
<accession>A0A6P1ZIP0</accession>
<dbReference type="OrthoDB" id="9810445at2"/>
<dbReference type="GO" id="GO:0051603">
    <property type="term" value="P:proteolysis involved in protein catabolic process"/>
    <property type="evidence" value="ECO:0007669"/>
    <property type="project" value="TreeGrafter"/>
</dbReference>
<dbReference type="Gene3D" id="1.25.40.10">
    <property type="entry name" value="Tetratricopeptide repeat domain"/>
    <property type="match status" value="1"/>
</dbReference>
<dbReference type="CDD" id="cd07333">
    <property type="entry name" value="M48C_bepA_like"/>
    <property type="match status" value="1"/>
</dbReference>
<evidence type="ECO:0000259" key="9">
    <source>
        <dbReference type="Pfam" id="PF01435"/>
    </source>
</evidence>
<evidence type="ECO:0000256" key="4">
    <source>
        <dbReference type="ARBA" id="ARBA00022801"/>
    </source>
</evidence>
<evidence type="ECO:0000256" key="2">
    <source>
        <dbReference type="ARBA" id="ARBA00022670"/>
    </source>
</evidence>
<feature type="chain" id="PRO_5026929097" description="Peptidase M48 domain-containing protein" evidence="8">
    <location>
        <begin position="34"/>
        <end position="473"/>
    </location>
</feature>
<keyword evidence="4" id="KW-0378">Hydrolase</keyword>
<dbReference type="GO" id="GO:0004222">
    <property type="term" value="F:metalloendopeptidase activity"/>
    <property type="evidence" value="ECO:0007669"/>
    <property type="project" value="InterPro"/>
</dbReference>
<evidence type="ECO:0000313" key="10">
    <source>
        <dbReference type="EMBL" id="TVM35134.1"/>
    </source>
</evidence>
<dbReference type="GO" id="GO:0016020">
    <property type="term" value="C:membrane"/>
    <property type="evidence" value="ECO:0007669"/>
    <property type="project" value="TreeGrafter"/>
</dbReference>
<dbReference type="Pfam" id="PF01435">
    <property type="entry name" value="Peptidase_M48"/>
    <property type="match status" value="1"/>
</dbReference>
<comment type="caution">
    <text evidence="10">The sequence shown here is derived from an EMBL/GenBank/DDBJ whole genome shotgun (WGS) entry which is preliminary data.</text>
</comment>
<feature type="signal peptide" evidence="8">
    <location>
        <begin position="1"/>
        <end position="33"/>
    </location>
</feature>
<name>A0A6P1ZIP0_9BACT</name>
<evidence type="ECO:0000256" key="5">
    <source>
        <dbReference type="ARBA" id="ARBA00022833"/>
    </source>
</evidence>
<dbReference type="InterPro" id="IPR001915">
    <property type="entry name" value="Peptidase_M48"/>
</dbReference>
<evidence type="ECO:0000256" key="1">
    <source>
        <dbReference type="ARBA" id="ARBA00001947"/>
    </source>
</evidence>
<dbReference type="PANTHER" id="PTHR22726:SF1">
    <property type="entry name" value="METALLOENDOPEPTIDASE OMA1, MITOCHONDRIAL"/>
    <property type="match status" value="1"/>
</dbReference>
<dbReference type="PROSITE" id="PS50005">
    <property type="entry name" value="TPR"/>
    <property type="match status" value="1"/>
</dbReference>
<dbReference type="EMBL" id="QMIF01000003">
    <property type="protein sequence ID" value="TVM35134.1"/>
    <property type="molecule type" value="Genomic_DNA"/>
</dbReference>
<dbReference type="InterPro" id="IPR011990">
    <property type="entry name" value="TPR-like_helical_dom_sf"/>
</dbReference>
<dbReference type="Pfam" id="PF14559">
    <property type="entry name" value="TPR_19"/>
    <property type="match status" value="1"/>
</dbReference>
<gene>
    <name evidence="10" type="ORF">DQK91_06980</name>
</gene>
<feature type="repeat" description="TPR" evidence="7">
    <location>
        <begin position="334"/>
        <end position="367"/>
    </location>
</feature>
<evidence type="ECO:0000256" key="7">
    <source>
        <dbReference type="PROSITE-ProRule" id="PRU00339"/>
    </source>
</evidence>
<organism evidence="10 11">
    <name type="scientific">Oceanidesulfovibrio marinus</name>
    <dbReference type="NCBI Taxonomy" id="370038"/>
    <lineage>
        <taxon>Bacteria</taxon>
        <taxon>Pseudomonadati</taxon>
        <taxon>Thermodesulfobacteriota</taxon>
        <taxon>Desulfovibrionia</taxon>
        <taxon>Desulfovibrionales</taxon>
        <taxon>Desulfovibrionaceae</taxon>
        <taxon>Oceanidesulfovibrio</taxon>
    </lineage>
</organism>
<feature type="domain" description="Peptidase M48" evidence="9">
    <location>
        <begin position="75"/>
        <end position="251"/>
    </location>
</feature>
<keyword evidence="2" id="KW-0645">Protease</keyword>
<evidence type="ECO:0000256" key="6">
    <source>
        <dbReference type="ARBA" id="ARBA00023049"/>
    </source>
</evidence>
<dbReference type="RefSeq" id="WP_144234691.1">
    <property type="nucleotide sequence ID" value="NZ_QMIF01000003.1"/>
</dbReference>
<reference evidence="10 11" key="1">
    <citation type="submission" date="2018-06" db="EMBL/GenBank/DDBJ databases">
        <title>Complete genome of Desulfovibrio marinus P48SEP.</title>
        <authorList>
            <person name="Crispim J.S."/>
            <person name="Vidigal P.M.P."/>
            <person name="Silva L.C.F."/>
            <person name="Araujo L.C."/>
            <person name="Laguardia C.N."/>
            <person name="Dias R.S."/>
            <person name="Sousa M.P."/>
            <person name="Paula S.O."/>
            <person name="Silva C."/>
        </authorList>
    </citation>
    <scope>NUCLEOTIDE SEQUENCE [LARGE SCALE GENOMIC DNA]</scope>
    <source>
        <strain evidence="10 11">P48SEP</strain>
    </source>
</reference>
<dbReference type="AlphaFoldDB" id="A0A6P1ZIP0"/>
<sequence length="473" mass="53459">MPYPRPFVSWRRILTLTLAVLMFIQLTAGAAFAQFNFDFTLKDEKELGRKLAVLIRTRVPLVEDPYIVNYCRKVVKRLVAVMPPQPFDIDVNVIRHSAVNAFAAPAGHVFIHTGLLLNFDSESEVAGVLAHELAHVSQRHIAHKVERTQTLSILSLLGALAGMFVGGEVGEGMIMGSQAASASAQLKYSREDETEADRIGMNYLVSAGYPAQGLLDSFKKIQKLSWLGGGNTIPTYLSTHPGIDVRIGYIDSLLHRMNRQTPEKQDNTEFLRVQALLRAEYTDPKSALQYFSQQKSEFPCLDAMGRGVALSRMNRFKEAEVAFREALQCGSDDSLVCREAGRFYFAKGDFKTAGYLLDRAAAMDPDDLMALFFLARLQGEQGHADTSARLYERILRAIPEDPEVHFYYGRMLGSAGHLFKAHLHLAYSALYKEKRRQYEMYKQKASGYQRTPEEKAELEEMQKIFDERSEYWQ</sequence>
<evidence type="ECO:0000256" key="8">
    <source>
        <dbReference type="SAM" id="SignalP"/>
    </source>
</evidence>
<dbReference type="PANTHER" id="PTHR22726">
    <property type="entry name" value="METALLOENDOPEPTIDASE OMA1"/>
    <property type="match status" value="1"/>
</dbReference>
<keyword evidence="6" id="KW-0482">Metalloprotease</keyword>
<dbReference type="InterPro" id="IPR051156">
    <property type="entry name" value="Mito/Outer_Membr_Metalloprot"/>
</dbReference>
<keyword evidence="8" id="KW-0732">Signal</keyword>
<dbReference type="InterPro" id="IPR019734">
    <property type="entry name" value="TPR_rpt"/>
</dbReference>
<dbReference type="SUPFAM" id="SSF48452">
    <property type="entry name" value="TPR-like"/>
    <property type="match status" value="1"/>
</dbReference>
<proteinExistence type="predicted"/>
<protein>
    <recommendedName>
        <fullName evidence="9">Peptidase M48 domain-containing protein</fullName>
    </recommendedName>
</protein>
<dbReference type="Gene3D" id="3.30.2010.10">
    <property type="entry name" value="Metalloproteases ('zincins'), catalytic domain"/>
    <property type="match status" value="1"/>
</dbReference>
<evidence type="ECO:0000313" key="11">
    <source>
        <dbReference type="Proteomes" id="UP000434052"/>
    </source>
</evidence>